<proteinExistence type="predicted"/>
<dbReference type="Proteomes" id="UP000050525">
    <property type="component" value="Unassembled WGS sequence"/>
</dbReference>
<protein>
    <submittedName>
        <fullName evidence="2">Uncharacterized protein</fullName>
    </submittedName>
</protein>
<gene>
    <name evidence="2" type="ORF">Y1Q_0005122</name>
</gene>
<dbReference type="EMBL" id="AKHW03004407">
    <property type="protein sequence ID" value="KYO29945.1"/>
    <property type="molecule type" value="Genomic_DNA"/>
</dbReference>
<reference evidence="2 3" key="1">
    <citation type="journal article" date="2012" name="Genome Biol.">
        <title>Sequencing three crocodilian genomes to illuminate the evolution of archosaurs and amniotes.</title>
        <authorList>
            <person name="St John J.A."/>
            <person name="Braun E.L."/>
            <person name="Isberg S.R."/>
            <person name="Miles L.G."/>
            <person name="Chong A.Y."/>
            <person name="Gongora J."/>
            <person name="Dalzell P."/>
            <person name="Moran C."/>
            <person name="Bed'hom B."/>
            <person name="Abzhanov A."/>
            <person name="Burgess S.C."/>
            <person name="Cooksey A.M."/>
            <person name="Castoe T.A."/>
            <person name="Crawford N.G."/>
            <person name="Densmore L.D."/>
            <person name="Drew J.C."/>
            <person name="Edwards S.V."/>
            <person name="Faircloth B.C."/>
            <person name="Fujita M.K."/>
            <person name="Greenwold M.J."/>
            <person name="Hoffmann F.G."/>
            <person name="Howard J.M."/>
            <person name="Iguchi T."/>
            <person name="Janes D.E."/>
            <person name="Khan S.Y."/>
            <person name="Kohno S."/>
            <person name="de Koning A.J."/>
            <person name="Lance S.L."/>
            <person name="McCarthy F.M."/>
            <person name="McCormack J.E."/>
            <person name="Merchant M.E."/>
            <person name="Peterson D.G."/>
            <person name="Pollock D.D."/>
            <person name="Pourmand N."/>
            <person name="Raney B.J."/>
            <person name="Roessler K.A."/>
            <person name="Sanford J.R."/>
            <person name="Sawyer R.H."/>
            <person name="Schmidt C.J."/>
            <person name="Triplett E.W."/>
            <person name="Tuberville T.D."/>
            <person name="Venegas-Anaya M."/>
            <person name="Howard J.T."/>
            <person name="Jarvis E.D."/>
            <person name="Guillette L.J.Jr."/>
            <person name="Glenn T.C."/>
            <person name="Green R.E."/>
            <person name="Ray D.A."/>
        </authorList>
    </citation>
    <scope>NUCLEOTIDE SEQUENCE [LARGE SCALE GENOMIC DNA]</scope>
    <source>
        <strain evidence="2">KSC_2009_1</strain>
    </source>
</reference>
<accession>A0A151MZT2</accession>
<sequence length="110" mass="11695">MAAKMADRGGVSRGVKELGTALLGAEPRAWSSRSTVSDMSCGLSPWRSTPALGAMLFLHAVRSLKPSEAGDEQEKEQGMERAGSWRQAPGDKVETSPAVSSVLLILCYCQ</sequence>
<organism evidence="2 3">
    <name type="scientific">Alligator mississippiensis</name>
    <name type="common">American alligator</name>
    <dbReference type="NCBI Taxonomy" id="8496"/>
    <lineage>
        <taxon>Eukaryota</taxon>
        <taxon>Metazoa</taxon>
        <taxon>Chordata</taxon>
        <taxon>Craniata</taxon>
        <taxon>Vertebrata</taxon>
        <taxon>Euteleostomi</taxon>
        <taxon>Archelosauria</taxon>
        <taxon>Archosauria</taxon>
        <taxon>Crocodylia</taxon>
        <taxon>Alligatoridae</taxon>
        <taxon>Alligatorinae</taxon>
        <taxon>Alligator</taxon>
    </lineage>
</organism>
<name>A0A151MZT2_ALLMI</name>
<evidence type="ECO:0000313" key="2">
    <source>
        <dbReference type="EMBL" id="KYO29945.1"/>
    </source>
</evidence>
<evidence type="ECO:0000313" key="3">
    <source>
        <dbReference type="Proteomes" id="UP000050525"/>
    </source>
</evidence>
<evidence type="ECO:0000256" key="1">
    <source>
        <dbReference type="SAM" id="MobiDB-lite"/>
    </source>
</evidence>
<comment type="caution">
    <text evidence="2">The sequence shown here is derived from an EMBL/GenBank/DDBJ whole genome shotgun (WGS) entry which is preliminary data.</text>
</comment>
<feature type="region of interest" description="Disordered" evidence="1">
    <location>
        <begin position="66"/>
        <end position="97"/>
    </location>
</feature>
<dbReference type="AlphaFoldDB" id="A0A151MZT2"/>
<keyword evidence="3" id="KW-1185">Reference proteome</keyword>